<dbReference type="RefSeq" id="WP_091456965.1">
    <property type="nucleotide sequence ID" value="NZ_FOGD01000006.1"/>
</dbReference>
<name>A0A1H9MUR3_9BURK</name>
<proteinExistence type="predicted"/>
<dbReference type="OrthoDB" id="8795049at2"/>
<gene>
    <name evidence="1" type="ORF">SAMN02982919_02059</name>
</gene>
<evidence type="ECO:0000313" key="1">
    <source>
        <dbReference type="EMBL" id="SER27219.1"/>
    </source>
</evidence>
<reference evidence="1 2" key="1">
    <citation type="submission" date="2016-10" db="EMBL/GenBank/DDBJ databases">
        <authorList>
            <person name="de Groot N.N."/>
        </authorList>
    </citation>
    <scope>NUCLEOTIDE SEQUENCE [LARGE SCALE GENOMIC DNA]</scope>
    <source>
        <strain evidence="1 2">ATCC 35958</strain>
    </source>
</reference>
<dbReference type="STRING" id="180197.SAMN02982919_02059"/>
<evidence type="ECO:0000313" key="2">
    <source>
        <dbReference type="Proteomes" id="UP000199766"/>
    </source>
</evidence>
<organism evidence="1 2">
    <name type="scientific">Giesbergeria anulus</name>
    <dbReference type="NCBI Taxonomy" id="180197"/>
    <lineage>
        <taxon>Bacteria</taxon>
        <taxon>Pseudomonadati</taxon>
        <taxon>Pseudomonadota</taxon>
        <taxon>Betaproteobacteria</taxon>
        <taxon>Burkholderiales</taxon>
        <taxon>Comamonadaceae</taxon>
        <taxon>Giesbergeria</taxon>
    </lineage>
</organism>
<sequence length="130" mass="13573">MTASFSSPAFLDNALHAVERQLQELSAALLGTDPLVLQACSERMRQVSVDFIAALEGLPVAAVTQGLQQRIQQIHTTLSVQRDSLARLAALADRQAAVLLPPAHPTPTYGVALGVQAASTGAARIYSAAG</sequence>
<evidence type="ECO:0008006" key="3">
    <source>
        <dbReference type="Google" id="ProtNLM"/>
    </source>
</evidence>
<dbReference type="AlphaFoldDB" id="A0A1H9MUR3"/>
<dbReference type="EMBL" id="FOGD01000006">
    <property type="protein sequence ID" value="SER27219.1"/>
    <property type="molecule type" value="Genomic_DNA"/>
</dbReference>
<dbReference type="Proteomes" id="UP000199766">
    <property type="component" value="Unassembled WGS sequence"/>
</dbReference>
<protein>
    <recommendedName>
        <fullName evidence="3">Flagella synthesis protein FlgN</fullName>
    </recommendedName>
</protein>
<accession>A0A1H9MUR3</accession>
<keyword evidence="2" id="KW-1185">Reference proteome</keyword>